<keyword evidence="3" id="KW-0560">Oxidoreductase</keyword>
<protein>
    <submittedName>
        <fullName evidence="3">Putrescine oxidase</fullName>
        <ecNumber evidence="3">1.4.3.10</ecNumber>
    </submittedName>
</protein>
<dbReference type="PANTHER" id="PTHR43563">
    <property type="entry name" value="AMINE OXIDASE"/>
    <property type="match status" value="1"/>
</dbReference>
<dbReference type="KEGG" id="cpre:Csp1_26270"/>
<dbReference type="SUPFAM" id="SSF54373">
    <property type="entry name" value="FAD-linked reductases, C-terminal domain"/>
    <property type="match status" value="1"/>
</dbReference>
<proteinExistence type="inferred from homology"/>
<comment type="similarity">
    <text evidence="1">Belongs to the flavin monoamine oxidase family.</text>
</comment>
<keyword evidence="4" id="KW-1185">Reference proteome</keyword>
<dbReference type="PRINTS" id="PR00411">
    <property type="entry name" value="PNDRDTASEI"/>
</dbReference>
<dbReference type="Proteomes" id="UP000247696">
    <property type="component" value="Chromosome"/>
</dbReference>
<evidence type="ECO:0000313" key="3">
    <source>
        <dbReference type="EMBL" id="AWT27370.1"/>
    </source>
</evidence>
<dbReference type="InterPro" id="IPR036188">
    <property type="entry name" value="FAD/NAD-bd_sf"/>
</dbReference>
<sequence length="533" mass="57691">MATTAAPAAETATDVTEITDVVVIGAGPAGLTAAYTLAKAGRRVTVIEARNRVGGRTWNGTVLDDRGREHFIEIGGQWISPDQTRLSALVDELGLETFPRYRDGQSVYISPDGTRHTYTGDRLPVSDHTREETEKLIALMDDLAEEVGAETPWAAARAEELDTVAFRTWLHRHSDDREAIDNVSIYVASGMLTKPSYAFSTLQAVLMAASAGSFSNLVDENFILDRRVIGGMQTVSVRLAEKIRELGGRILLETPAHQIDWHDVDPDTADPLNGIPADVRDGVSGNGSSGSVTVHATGPDGEVTVHATDAVLAVPPNLYNRIRFVPPLPREQHIAHQHISMGLVIKVHAVYDTPFWREAGLSGTAFGGGRLVQEVYDNTNYGPYGPDGTTAEDPFGTLVGFVSDVNAEQMWALPEEERRHRILSAMAEYLGPQTMEPVAFYLSDMAAEEWTRGAYATSYDLGGLHRWGHLQNRPTGPVHYACSDIAAEGYQHVDGAVRQGEAAALAVLAAQDAVQHTGQHAGLHAGQGDRQYS</sequence>
<dbReference type="PANTHER" id="PTHR43563:SF1">
    <property type="entry name" value="AMINE OXIDASE [FLAVIN-CONTAINING] B"/>
    <property type="match status" value="1"/>
</dbReference>
<evidence type="ECO:0000256" key="1">
    <source>
        <dbReference type="ARBA" id="ARBA00005995"/>
    </source>
</evidence>
<feature type="domain" description="Amine oxidase" evidence="2">
    <location>
        <begin position="29"/>
        <end position="508"/>
    </location>
</feature>
<dbReference type="InterPro" id="IPR002937">
    <property type="entry name" value="Amino_oxidase"/>
</dbReference>
<dbReference type="SUPFAM" id="SSF51905">
    <property type="entry name" value="FAD/NAD(P)-binding domain"/>
    <property type="match status" value="1"/>
</dbReference>
<dbReference type="EMBL" id="CP024988">
    <property type="protein sequence ID" value="AWT27370.1"/>
    <property type="molecule type" value="Genomic_DNA"/>
</dbReference>
<dbReference type="AlphaFoldDB" id="A0A2Z3YWN3"/>
<evidence type="ECO:0000313" key="4">
    <source>
        <dbReference type="Proteomes" id="UP000247696"/>
    </source>
</evidence>
<dbReference type="EC" id="1.4.3.10" evidence="3"/>
<gene>
    <name evidence="3" type="primary">puo</name>
    <name evidence="3" type="ORF">Csp1_26270</name>
</gene>
<dbReference type="GO" id="GO:0050232">
    <property type="term" value="F:putrescine oxidase activity"/>
    <property type="evidence" value="ECO:0007669"/>
    <property type="project" value="UniProtKB-EC"/>
</dbReference>
<dbReference type="Gene3D" id="3.50.50.60">
    <property type="entry name" value="FAD/NAD(P)-binding domain"/>
    <property type="match status" value="1"/>
</dbReference>
<accession>A0A2Z3YWN3</accession>
<dbReference type="STRING" id="1737425.GCA_900049755_01126"/>
<name>A0A2Z3YWN3_9CORY</name>
<dbReference type="OrthoDB" id="337830at2"/>
<dbReference type="Pfam" id="PF01593">
    <property type="entry name" value="Amino_oxidase"/>
    <property type="match status" value="1"/>
</dbReference>
<dbReference type="InterPro" id="IPR050703">
    <property type="entry name" value="Flavin_MAO"/>
</dbReference>
<organism evidence="3 4">
    <name type="scientific">Corynebacterium provencense</name>
    <dbReference type="NCBI Taxonomy" id="1737425"/>
    <lineage>
        <taxon>Bacteria</taxon>
        <taxon>Bacillati</taxon>
        <taxon>Actinomycetota</taxon>
        <taxon>Actinomycetes</taxon>
        <taxon>Mycobacteriales</taxon>
        <taxon>Corynebacteriaceae</taxon>
        <taxon>Corynebacterium</taxon>
    </lineage>
</organism>
<reference evidence="4" key="1">
    <citation type="submission" date="2017-11" db="EMBL/GenBank/DDBJ databases">
        <title>Otitis media/interna in a cat caused by the recently described species Corynebacterium provencense.</title>
        <authorList>
            <person name="Kittl S."/>
            <person name="Brodard I."/>
            <person name="Rychener L."/>
            <person name="Jores J."/>
            <person name="Roosje P."/>
            <person name="Gobeli Brawand S."/>
        </authorList>
    </citation>
    <scope>NUCLEOTIDE SEQUENCE [LARGE SCALE GENOMIC DNA]</scope>
    <source>
        <strain evidence="4">17KM38</strain>
    </source>
</reference>
<evidence type="ECO:0000259" key="2">
    <source>
        <dbReference type="Pfam" id="PF01593"/>
    </source>
</evidence>
<dbReference type="RefSeq" id="WP_066585168.1">
    <property type="nucleotide sequence ID" value="NZ_CABKVS010000001.1"/>
</dbReference>